<dbReference type="EMBL" id="JABANM010000546">
    <property type="protein sequence ID" value="KAF4755758.1"/>
    <property type="molecule type" value="Genomic_DNA"/>
</dbReference>
<comment type="caution">
    <text evidence="1">The sequence shown here is derived from an EMBL/GenBank/DDBJ whole genome shotgun (WGS) entry which is preliminary data.</text>
</comment>
<evidence type="ECO:0000313" key="2">
    <source>
        <dbReference type="Proteomes" id="UP000574390"/>
    </source>
</evidence>
<dbReference type="AlphaFoldDB" id="A0A7J6UF55"/>
<evidence type="ECO:0000313" key="1">
    <source>
        <dbReference type="EMBL" id="KAF4755758.1"/>
    </source>
</evidence>
<reference evidence="1 2" key="1">
    <citation type="submission" date="2020-04" db="EMBL/GenBank/DDBJ databases">
        <title>Perkinsus olseni comparative genomics.</title>
        <authorList>
            <person name="Bogema D.R."/>
        </authorList>
    </citation>
    <scope>NUCLEOTIDE SEQUENCE [LARGE SCALE GENOMIC DNA]</scope>
    <source>
        <strain evidence="1">ATCC PRA-205</strain>
    </source>
</reference>
<gene>
    <name evidence="1" type="ORF">FOZ62_014916</name>
</gene>
<accession>A0A7J6UF55</accession>
<proteinExistence type="predicted"/>
<sequence>MPGRKLIVKGRAAHPSVVQRRQELARAEAEFEAVRSEKTLVKIRWEHKPHKMLWVSSSCFKGHVLSTPERPAFYLGPMPGFFDGPVGLRPSRAAPHPQTEQALAAAEGQSAAVYRRGAQGTVPVACIDGRI</sequence>
<name>A0A7J6UF55_PEROL</name>
<protein>
    <submittedName>
        <fullName evidence="1">Uncharacterized protein</fullName>
    </submittedName>
</protein>
<organism evidence="1 2">
    <name type="scientific">Perkinsus olseni</name>
    <name type="common">Perkinsus atlanticus</name>
    <dbReference type="NCBI Taxonomy" id="32597"/>
    <lineage>
        <taxon>Eukaryota</taxon>
        <taxon>Sar</taxon>
        <taxon>Alveolata</taxon>
        <taxon>Perkinsozoa</taxon>
        <taxon>Perkinsea</taxon>
        <taxon>Perkinsida</taxon>
        <taxon>Perkinsidae</taxon>
        <taxon>Perkinsus</taxon>
    </lineage>
</organism>
<dbReference type="Proteomes" id="UP000574390">
    <property type="component" value="Unassembled WGS sequence"/>
</dbReference>